<evidence type="ECO:0000313" key="1">
    <source>
        <dbReference type="EMBL" id="KAF3602735.1"/>
    </source>
</evidence>
<reference evidence="1" key="1">
    <citation type="submission" date="2019-12" db="EMBL/GenBank/DDBJ databases">
        <title>Genome sequencing and annotation of Brassica cretica.</title>
        <authorList>
            <person name="Studholme D.J."/>
            <person name="Sarris P."/>
        </authorList>
    </citation>
    <scope>NUCLEOTIDE SEQUENCE</scope>
    <source>
        <strain evidence="1">PFS-109/04</strain>
        <tissue evidence="1">Leaf</tissue>
    </source>
</reference>
<gene>
    <name evidence="1" type="ORF">F2Q69_00037709</name>
</gene>
<protein>
    <submittedName>
        <fullName evidence="1">Uncharacterized protein</fullName>
    </submittedName>
</protein>
<name>A0A8S9SRR9_BRACR</name>
<organism evidence="1 2">
    <name type="scientific">Brassica cretica</name>
    <name type="common">Mustard</name>
    <dbReference type="NCBI Taxonomy" id="69181"/>
    <lineage>
        <taxon>Eukaryota</taxon>
        <taxon>Viridiplantae</taxon>
        <taxon>Streptophyta</taxon>
        <taxon>Embryophyta</taxon>
        <taxon>Tracheophyta</taxon>
        <taxon>Spermatophyta</taxon>
        <taxon>Magnoliopsida</taxon>
        <taxon>eudicotyledons</taxon>
        <taxon>Gunneridae</taxon>
        <taxon>Pentapetalae</taxon>
        <taxon>rosids</taxon>
        <taxon>malvids</taxon>
        <taxon>Brassicales</taxon>
        <taxon>Brassicaceae</taxon>
        <taxon>Brassiceae</taxon>
        <taxon>Brassica</taxon>
    </lineage>
</organism>
<dbReference type="AlphaFoldDB" id="A0A8S9SRR9"/>
<dbReference type="Proteomes" id="UP000712600">
    <property type="component" value="Unassembled WGS sequence"/>
</dbReference>
<comment type="caution">
    <text evidence="1">The sequence shown here is derived from an EMBL/GenBank/DDBJ whole genome shotgun (WGS) entry which is preliminary data.</text>
</comment>
<sequence length="84" mass="9532">MFVLVLGDNLVDSWYRSRILGHVVCGERNPETGWTFVLKPRDGMDFRPGTQRLDGLSSSNPEARWTLVLEPGGWMDSRPGTQRL</sequence>
<dbReference type="EMBL" id="QGKX02000004">
    <property type="protein sequence ID" value="KAF3602735.1"/>
    <property type="molecule type" value="Genomic_DNA"/>
</dbReference>
<accession>A0A8S9SRR9</accession>
<evidence type="ECO:0000313" key="2">
    <source>
        <dbReference type="Proteomes" id="UP000712600"/>
    </source>
</evidence>
<proteinExistence type="predicted"/>